<dbReference type="Proteomes" id="UP000005380">
    <property type="component" value="Chromosome"/>
</dbReference>
<dbReference type="InParanoid" id="W0DUG5"/>
<dbReference type="KEGG" id="tao:THIAE_02755"/>
<evidence type="ECO:0000313" key="2">
    <source>
        <dbReference type="Proteomes" id="UP000005380"/>
    </source>
</evidence>
<dbReference type="STRING" id="717772.THIAE_02755"/>
<proteinExistence type="predicted"/>
<organism evidence="1 2">
    <name type="scientific">Thiomicrospira aerophila AL3</name>
    <dbReference type="NCBI Taxonomy" id="717772"/>
    <lineage>
        <taxon>Bacteria</taxon>
        <taxon>Pseudomonadati</taxon>
        <taxon>Pseudomonadota</taxon>
        <taxon>Gammaproteobacteria</taxon>
        <taxon>Thiotrichales</taxon>
        <taxon>Piscirickettsiaceae</taxon>
        <taxon>Thiomicrospira</taxon>
    </lineage>
</organism>
<protein>
    <submittedName>
        <fullName evidence="1">Uncharacterized protein</fullName>
    </submittedName>
</protein>
<accession>W0DUG5</accession>
<reference evidence="1 2" key="1">
    <citation type="submission" date="2013-12" db="EMBL/GenBank/DDBJ databases">
        <authorList>
            <consortium name="DOE Joint Genome Institute"/>
            <person name="Kappler U."/>
            <person name="Huntemann M."/>
            <person name="Han J."/>
            <person name="Chen A."/>
            <person name="Kyrpides N."/>
            <person name="Mavromatis K."/>
            <person name="Markowitz V."/>
            <person name="Palaniappan K."/>
            <person name="Ivanova N."/>
            <person name="Schaumberg A."/>
            <person name="Pati A."/>
            <person name="Liolios K."/>
            <person name="Nordberg H.P."/>
            <person name="Cantor M.N."/>
            <person name="Hua S.X."/>
            <person name="Woyke T."/>
        </authorList>
    </citation>
    <scope>NUCLEOTIDE SEQUENCE [LARGE SCALE GENOMIC DNA]</scope>
    <source>
        <strain evidence="2">AL2</strain>
    </source>
</reference>
<evidence type="ECO:0000313" key="1">
    <source>
        <dbReference type="EMBL" id="AHF02200.1"/>
    </source>
</evidence>
<name>W0DUG5_9GAMM</name>
<dbReference type="HOGENOM" id="CLU_2756551_0_0_6"/>
<sequence length="70" mass="8101">MFLYPCNPVTLYLLTMTCYNKACSSLLLQFLGTKHLRFGKMPLTKFAITYFKNEKRPDWGVCILAIGIDF</sequence>
<keyword evidence="2" id="KW-1185">Reference proteome</keyword>
<gene>
    <name evidence="1" type="ORF">THIAE_02755</name>
</gene>
<dbReference type="AlphaFoldDB" id="W0DUG5"/>
<dbReference type="EMBL" id="CP007030">
    <property type="protein sequence ID" value="AHF02200.1"/>
    <property type="molecule type" value="Genomic_DNA"/>
</dbReference>